<keyword evidence="2" id="KW-1185">Reference proteome</keyword>
<dbReference type="EMBL" id="CABFNQ020000715">
    <property type="protein sequence ID" value="CAH0025770.1"/>
    <property type="molecule type" value="Genomic_DNA"/>
</dbReference>
<sequence length="425" mass="48478">MAADPFSAVPFEIVAHILSFVPRRDLPTVCLVNQSLCRCAEPILCSDITLEWTHQKKTPPIIPLLQKLFRRPELFDSIDVVSLTRDDFVGNDPSPPLTATESTVLEFERIIKSFDTPFTDAWVKKLREGSMDAYAALLIAHLSKIRCLTITDNYIRRLDLIGKVLQSKAIGEHLPRFERLELIIYFHGFDYYAPAPPHRFDEVMSLFHVPTVTHLAAQMGSTELFYWPGGEPDLSCLTSLDLEGRCAEFMSKILALTRSLKSLSWRWEYAPETDDPWMTTNLDLDEIISALSYVRDTLEKLQFGITVYSGYRLEDFGAQPQPLDRHVPRSVETLCLSTSMLYNEAVLWIPDDEWPTDQDVVQLLQQLAKSYLTTLPRLRLIKIIDGISCFENRQFDEMLANNSLGIDIEAVRSISPLWDLSVDST</sequence>
<protein>
    <recommendedName>
        <fullName evidence="3">F-box domain-containing protein</fullName>
    </recommendedName>
</protein>
<dbReference type="OrthoDB" id="4191831at2759"/>
<proteinExistence type="predicted"/>
<evidence type="ECO:0008006" key="3">
    <source>
        <dbReference type="Google" id="ProtNLM"/>
    </source>
</evidence>
<name>A0A9N9VNY6_9HYPO</name>
<gene>
    <name evidence="1" type="ORF">CRHIZ90672A_00008471</name>
</gene>
<reference evidence="1" key="1">
    <citation type="submission" date="2021-10" db="EMBL/GenBank/DDBJ databases">
        <authorList>
            <person name="Piombo E."/>
        </authorList>
    </citation>
    <scope>NUCLEOTIDE SEQUENCE</scope>
</reference>
<comment type="caution">
    <text evidence="1">The sequence shown here is derived from an EMBL/GenBank/DDBJ whole genome shotgun (WGS) entry which is preliminary data.</text>
</comment>
<dbReference type="InterPro" id="IPR036047">
    <property type="entry name" value="F-box-like_dom_sf"/>
</dbReference>
<dbReference type="AlphaFoldDB" id="A0A9N9VNY6"/>
<organism evidence="1 2">
    <name type="scientific">Clonostachys rhizophaga</name>
    <dbReference type="NCBI Taxonomy" id="160324"/>
    <lineage>
        <taxon>Eukaryota</taxon>
        <taxon>Fungi</taxon>
        <taxon>Dikarya</taxon>
        <taxon>Ascomycota</taxon>
        <taxon>Pezizomycotina</taxon>
        <taxon>Sordariomycetes</taxon>
        <taxon>Hypocreomycetidae</taxon>
        <taxon>Hypocreales</taxon>
        <taxon>Bionectriaceae</taxon>
        <taxon>Clonostachys</taxon>
    </lineage>
</organism>
<evidence type="ECO:0000313" key="2">
    <source>
        <dbReference type="Proteomes" id="UP000696573"/>
    </source>
</evidence>
<evidence type="ECO:0000313" key="1">
    <source>
        <dbReference type="EMBL" id="CAH0025770.1"/>
    </source>
</evidence>
<dbReference type="Proteomes" id="UP000696573">
    <property type="component" value="Unassembled WGS sequence"/>
</dbReference>
<dbReference type="SUPFAM" id="SSF81383">
    <property type="entry name" value="F-box domain"/>
    <property type="match status" value="1"/>
</dbReference>
<accession>A0A9N9VNY6</accession>